<evidence type="ECO:0000256" key="6">
    <source>
        <dbReference type="RuleBase" id="RU003968"/>
    </source>
</evidence>
<dbReference type="PROSITE" id="PS00623">
    <property type="entry name" value="GMC_OXRED_1"/>
    <property type="match status" value="1"/>
</dbReference>
<dbReference type="PANTHER" id="PTHR11552:SF147">
    <property type="entry name" value="CHOLINE DEHYDROGENASE, MITOCHONDRIAL"/>
    <property type="match status" value="1"/>
</dbReference>
<dbReference type="PIRSF" id="PIRSF000137">
    <property type="entry name" value="Alcohol_oxidase"/>
    <property type="match status" value="1"/>
</dbReference>
<evidence type="ECO:0000256" key="3">
    <source>
        <dbReference type="ARBA" id="ARBA00022630"/>
    </source>
</evidence>
<feature type="domain" description="Glucose-methanol-choline oxidoreductase N-terminal" evidence="7">
    <location>
        <begin position="81"/>
        <end position="104"/>
    </location>
</feature>
<protein>
    <submittedName>
        <fullName evidence="9">Alcohol dehydrogenase [acceptor]</fullName>
        <ecNumber evidence="9">1.1.99.-</ecNumber>
    </submittedName>
</protein>
<evidence type="ECO:0000313" key="10">
    <source>
        <dbReference type="Proteomes" id="UP000265715"/>
    </source>
</evidence>
<dbReference type="InterPro" id="IPR036188">
    <property type="entry name" value="FAD/NAD-bd_sf"/>
</dbReference>
<sequence>MRTSYDYIIVGGGSAGCVLANRLSARPGLRVLLLEAGGVERGLLHQAPAAFYKLFKTEADWAFYTEPQENLAGRELYWPRGKVLGGSSAINAMIYIRGNPYDYDVWGQPGWGYREVLPYFRRMETHPLGPSEYHGDSGPLNVEVRRYTNLLSHAFVEAGVQTGLRRNDDFNGPHQEGVGLLHVTCKNGQRHSAYSAYLKPVLHRPNLTVLTGARVQRVLLERTRAAGVEVRHQGTLHALHAERGVILAAGAVQSPQLLMLSGIGPADHLRRHGLEPRLDLPVGQNLWDHLALPVIWRCKKPVSLDDAVPLGKVLRRETPRSVAEAQALVKNLPEAVRFALTHDGLLTSNIAEAGAFVRVLPGAPAPDLQFHFGPAYFANHGFTHPQGHYFTIGPTLVGPRSRGFIELKSADPEAAPRIQPRYLSAGEDLEVLLRGLELAREIAGQPAFDPYRGEEVHPGAAARTRGELEAYVRQSVQTLYHPAGTCGMGQVVDERLKVLGAENLFVADASVMPGVVRGNTNAPAIMIGEKAADLLLAQT</sequence>
<comment type="caution">
    <text evidence="9">The sequence shown here is derived from an EMBL/GenBank/DDBJ whole genome shotgun (WGS) entry which is preliminary data.</text>
</comment>
<dbReference type="GO" id="GO:0050660">
    <property type="term" value="F:flavin adenine dinucleotide binding"/>
    <property type="evidence" value="ECO:0007669"/>
    <property type="project" value="InterPro"/>
</dbReference>
<dbReference type="PROSITE" id="PS51257">
    <property type="entry name" value="PROKAR_LIPOPROTEIN"/>
    <property type="match status" value="1"/>
</dbReference>
<keyword evidence="10" id="KW-1185">Reference proteome</keyword>
<dbReference type="SUPFAM" id="SSF54373">
    <property type="entry name" value="FAD-linked reductases, C-terminal domain"/>
    <property type="match status" value="1"/>
</dbReference>
<dbReference type="InterPro" id="IPR012132">
    <property type="entry name" value="GMC_OxRdtase"/>
</dbReference>
<dbReference type="AlphaFoldDB" id="A0A399ED47"/>
<evidence type="ECO:0000259" key="8">
    <source>
        <dbReference type="PROSITE" id="PS00624"/>
    </source>
</evidence>
<reference evidence="9 10" key="1">
    <citation type="submission" date="2018-08" db="EMBL/GenBank/DDBJ databases">
        <title>Meiothermus terrae DSM 26712 genome sequencing project.</title>
        <authorList>
            <person name="Da Costa M.S."/>
            <person name="Albuquerque L."/>
            <person name="Raposo P."/>
            <person name="Froufe H.J.C."/>
            <person name="Barroso C.S."/>
            <person name="Egas C."/>
        </authorList>
    </citation>
    <scope>NUCLEOTIDE SEQUENCE [LARGE SCALE GENOMIC DNA]</scope>
    <source>
        <strain evidence="9 10">DSM 26712</strain>
    </source>
</reference>
<dbReference type="Pfam" id="PF05199">
    <property type="entry name" value="GMC_oxred_C"/>
    <property type="match status" value="1"/>
</dbReference>
<proteinExistence type="inferred from homology"/>
<keyword evidence="4 5" id="KW-0274">FAD</keyword>
<dbReference type="InterPro" id="IPR000172">
    <property type="entry name" value="GMC_OxRdtase_N"/>
</dbReference>
<dbReference type="PANTHER" id="PTHR11552">
    <property type="entry name" value="GLUCOSE-METHANOL-CHOLINE GMC OXIDOREDUCTASE"/>
    <property type="match status" value="1"/>
</dbReference>
<dbReference type="EMBL" id="QXDL01000116">
    <property type="protein sequence ID" value="RIH82564.1"/>
    <property type="molecule type" value="Genomic_DNA"/>
</dbReference>
<evidence type="ECO:0000256" key="1">
    <source>
        <dbReference type="ARBA" id="ARBA00001974"/>
    </source>
</evidence>
<comment type="cofactor">
    <cofactor evidence="1 5">
        <name>FAD</name>
        <dbReference type="ChEBI" id="CHEBI:57692"/>
    </cofactor>
</comment>
<keyword evidence="9" id="KW-0560">Oxidoreductase</keyword>
<feature type="binding site" evidence="5">
    <location>
        <position position="215"/>
    </location>
    <ligand>
        <name>FAD</name>
        <dbReference type="ChEBI" id="CHEBI:57692"/>
    </ligand>
</feature>
<evidence type="ECO:0000256" key="5">
    <source>
        <dbReference type="PIRSR" id="PIRSR000137-2"/>
    </source>
</evidence>
<dbReference type="OrthoDB" id="9785276at2"/>
<evidence type="ECO:0000259" key="7">
    <source>
        <dbReference type="PROSITE" id="PS00623"/>
    </source>
</evidence>
<dbReference type="Gene3D" id="3.50.50.60">
    <property type="entry name" value="FAD/NAD(P)-binding domain"/>
    <property type="match status" value="1"/>
</dbReference>
<dbReference type="RefSeq" id="WP_119315611.1">
    <property type="nucleotide sequence ID" value="NZ_QXDL01000116.1"/>
</dbReference>
<evidence type="ECO:0000256" key="4">
    <source>
        <dbReference type="ARBA" id="ARBA00022827"/>
    </source>
</evidence>
<keyword evidence="3 6" id="KW-0285">Flavoprotein</keyword>
<dbReference type="InterPro" id="IPR007867">
    <property type="entry name" value="GMC_OxRtase_C"/>
</dbReference>
<comment type="similarity">
    <text evidence="2 6">Belongs to the GMC oxidoreductase family.</text>
</comment>
<accession>A0A399ED47</accession>
<organism evidence="9 10">
    <name type="scientific">Calidithermus terrae</name>
    <dbReference type="NCBI Taxonomy" id="1408545"/>
    <lineage>
        <taxon>Bacteria</taxon>
        <taxon>Thermotogati</taxon>
        <taxon>Deinococcota</taxon>
        <taxon>Deinococci</taxon>
        <taxon>Thermales</taxon>
        <taxon>Thermaceae</taxon>
        <taxon>Calidithermus</taxon>
    </lineage>
</organism>
<evidence type="ECO:0000313" key="9">
    <source>
        <dbReference type="EMBL" id="RIH82564.1"/>
    </source>
</evidence>
<dbReference type="EC" id="1.1.99.-" evidence="9"/>
<dbReference type="Proteomes" id="UP000265715">
    <property type="component" value="Unassembled WGS sequence"/>
</dbReference>
<name>A0A399ED47_9DEIN</name>
<dbReference type="GO" id="GO:0016614">
    <property type="term" value="F:oxidoreductase activity, acting on CH-OH group of donors"/>
    <property type="evidence" value="ECO:0007669"/>
    <property type="project" value="InterPro"/>
</dbReference>
<dbReference type="SUPFAM" id="SSF51905">
    <property type="entry name" value="FAD/NAD(P)-binding domain"/>
    <property type="match status" value="1"/>
</dbReference>
<feature type="binding site" evidence="5">
    <location>
        <position position="83"/>
    </location>
    <ligand>
        <name>FAD</name>
        <dbReference type="ChEBI" id="CHEBI:57692"/>
    </ligand>
</feature>
<dbReference type="Gene3D" id="3.30.560.10">
    <property type="entry name" value="Glucose Oxidase, domain 3"/>
    <property type="match status" value="1"/>
</dbReference>
<gene>
    <name evidence="9" type="primary">alkJ</name>
    <name evidence="9" type="ORF">Mterra_02606</name>
</gene>
<evidence type="ECO:0000256" key="2">
    <source>
        <dbReference type="ARBA" id="ARBA00010790"/>
    </source>
</evidence>
<dbReference type="PROSITE" id="PS00624">
    <property type="entry name" value="GMC_OXRED_2"/>
    <property type="match status" value="1"/>
</dbReference>
<feature type="domain" description="Glucose-methanol-choline oxidoreductase N-terminal" evidence="8">
    <location>
        <begin position="250"/>
        <end position="264"/>
    </location>
</feature>
<dbReference type="Pfam" id="PF00732">
    <property type="entry name" value="GMC_oxred_N"/>
    <property type="match status" value="1"/>
</dbReference>